<protein>
    <recommendedName>
        <fullName evidence="3">Lipoprotein</fullName>
    </recommendedName>
</protein>
<sequence>MAPFVRHFRSPRGPVPRSALLMGGLLLVAPLLSGCKLLDQRTFNPNAGKPPHPVIPPAPPGPPPHAPFLSISEGTPESEYGPVVERAAKAALSRKANVLFIVQAFAPPQPTPDAQAQALTDVTNHLAAVVASHLEKAGAQPIQIEMHAITDPLATKPSVRVDVR</sequence>
<accession>A0A149QQY6</accession>
<gene>
    <name evidence="1" type="ORF">AD929_15330</name>
</gene>
<comment type="caution">
    <text evidence="1">The sequence shown here is derived from an EMBL/GenBank/DDBJ whole genome shotgun (WGS) entry which is preliminary data.</text>
</comment>
<evidence type="ECO:0000313" key="1">
    <source>
        <dbReference type="EMBL" id="KXU99735.1"/>
    </source>
</evidence>
<organism evidence="1 2">
    <name type="scientific">Gluconobacter potus</name>
    <dbReference type="NCBI Taxonomy" id="2724927"/>
    <lineage>
        <taxon>Bacteria</taxon>
        <taxon>Pseudomonadati</taxon>
        <taxon>Pseudomonadota</taxon>
        <taxon>Alphaproteobacteria</taxon>
        <taxon>Acetobacterales</taxon>
        <taxon>Acetobacteraceae</taxon>
        <taxon>Gluconobacter</taxon>
    </lineage>
</organism>
<name>A0A149QQY6_9PROT</name>
<proteinExistence type="predicted"/>
<reference evidence="1 2" key="1">
    <citation type="submission" date="2015-06" db="EMBL/GenBank/DDBJ databases">
        <title>Improved classification and identification of acetic acid bacteria using matrix-assisted laser desorption/ionization time-of-flight mass spectrometry; Gluconobacter nephelii and Gluconobacter uchimurae are later heterotypic synonyms of Gluconobacter japonicus and Gluconobacter oxydans, respectively.</title>
        <authorList>
            <person name="Li L."/>
            <person name="Cleenwerck I."/>
            <person name="De Vuyst L."/>
            <person name="Vandamme P."/>
        </authorList>
    </citation>
    <scope>NUCLEOTIDE SEQUENCE [LARGE SCALE GENOMIC DNA]</scope>
    <source>
        <strain evidence="1 2">LMG 1764</strain>
    </source>
</reference>
<dbReference type="PATRIC" id="fig|442.7.peg.3114"/>
<evidence type="ECO:0000313" key="2">
    <source>
        <dbReference type="Proteomes" id="UP000075573"/>
    </source>
</evidence>
<evidence type="ECO:0008006" key="3">
    <source>
        <dbReference type="Google" id="ProtNLM"/>
    </source>
</evidence>
<dbReference type="AlphaFoldDB" id="A0A149QQY6"/>
<dbReference type="PROSITE" id="PS51257">
    <property type="entry name" value="PROKAR_LIPOPROTEIN"/>
    <property type="match status" value="1"/>
</dbReference>
<dbReference type="EMBL" id="LHZB01000120">
    <property type="protein sequence ID" value="KXU99735.1"/>
    <property type="molecule type" value="Genomic_DNA"/>
</dbReference>
<dbReference type="Proteomes" id="UP000075573">
    <property type="component" value="Unassembled WGS sequence"/>
</dbReference>